<reference evidence="1 2" key="1">
    <citation type="submission" date="2024-02" db="EMBL/GenBank/DDBJ databases">
        <title>Discinaceae phylogenomics.</title>
        <authorList>
            <person name="Dirks A.C."/>
            <person name="James T.Y."/>
        </authorList>
    </citation>
    <scope>NUCLEOTIDE SEQUENCE [LARGE SCALE GENOMIC DNA]</scope>
    <source>
        <strain evidence="1 2">ACD0624</strain>
    </source>
</reference>
<feature type="non-terminal residue" evidence="1">
    <location>
        <position position="1"/>
    </location>
</feature>
<organism evidence="1 2">
    <name type="scientific">Discina gigas</name>
    <dbReference type="NCBI Taxonomy" id="1032678"/>
    <lineage>
        <taxon>Eukaryota</taxon>
        <taxon>Fungi</taxon>
        <taxon>Dikarya</taxon>
        <taxon>Ascomycota</taxon>
        <taxon>Pezizomycotina</taxon>
        <taxon>Pezizomycetes</taxon>
        <taxon>Pezizales</taxon>
        <taxon>Discinaceae</taxon>
        <taxon>Discina</taxon>
    </lineage>
</organism>
<gene>
    <name evidence="1" type="ORF">Q9L58_010947</name>
</gene>
<proteinExistence type="predicted"/>
<name>A0ABR3G3B5_9PEZI</name>
<dbReference type="EMBL" id="JBBBZM010000979">
    <property type="protein sequence ID" value="KAL0630207.1"/>
    <property type="molecule type" value="Genomic_DNA"/>
</dbReference>
<evidence type="ECO:0000313" key="1">
    <source>
        <dbReference type="EMBL" id="KAL0630207.1"/>
    </source>
</evidence>
<evidence type="ECO:0000313" key="2">
    <source>
        <dbReference type="Proteomes" id="UP001447188"/>
    </source>
</evidence>
<feature type="non-terminal residue" evidence="1">
    <location>
        <position position="185"/>
    </location>
</feature>
<accession>A0ABR3G3B5</accession>
<protein>
    <submittedName>
        <fullName evidence="1">Uncharacterized protein</fullName>
    </submittedName>
</protein>
<comment type="caution">
    <text evidence="1">The sequence shown here is derived from an EMBL/GenBank/DDBJ whole genome shotgun (WGS) entry which is preliminary data.</text>
</comment>
<sequence>QAMTNALRIHAHTAGKHLSQSQISVPSSEFESSADAAPYASTLLRAVQLASNIGIRQRYPLITCGQLWSTYPKVFNIQVGIPSISSAWPEAVPMPGWVEKIMQLCAVDKEDAALKEISLVATRTKSSLEFARLSAELGRIDLQRLPDVVLISLLRSTFSIRSHLVYWNSLLEQAEEILRSRQREP</sequence>
<keyword evidence="2" id="KW-1185">Reference proteome</keyword>
<dbReference type="Proteomes" id="UP001447188">
    <property type="component" value="Unassembled WGS sequence"/>
</dbReference>